<dbReference type="Proteomes" id="UP000254939">
    <property type="component" value="Unassembled WGS sequence"/>
</dbReference>
<evidence type="ECO:0000313" key="1">
    <source>
        <dbReference type="EMBL" id="RDJ10550.1"/>
    </source>
</evidence>
<protein>
    <submittedName>
        <fullName evidence="1">Uncharacterized protein</fullName>
    </submittedName>
</protein>
<reference evidence="1 2" key="1">
    <citation type="submission" date="2017-03" db="EMBL/GenBank/DDBJ databases">
        <title>Genome analysis of Rhizobial strains effectives or ineffectives for nitrogen fixation isolated from bean seeds.</title>
        <authorList>
            <person name="Peralta H."/>
            <person name="Aguilar-Vera A."/>
            <person name="Mora Y."/>
            <person name="Vargas-Lagunas C."/>
            <person name="Girard L."/>
            <person name="Mora J."/>
        </authorList>
    </citation>
    <scope>NUCLEOTIDE SEQUENCE [LARGE SCALE GENOMIC DNA]</scope>
    <source>
        <strain evidence="1 2">CCGM3</strain>
    </source>
</reference>
<evidence type="ECO:0000313" key="2">
    <source>
        <dbReference type="Proteomes" id="UP000254939"/>
    </source>
</evidence>
<comment type="caution">
    <text evidence="1">The sequence shown here is derived from an EMBL/GenBank/DDBJ whole genome shotgun (WGS) entry which is preliminary data.</text>
</comment>
<dbReference type="EMBL" id="NAAC01000016">
    <property type="protein sequence ID" value="RDJ10550.1"/>
    <property type="molecule type" value="Genomic_DNA"/>
</dbReference>
<name>A0A370KNR7_9HYPH</name>
<gene>
    <name evidence="1" type="ORF">B5K06_16095</name>
</gene>
<accession>A0A370KNR7</accession>
<sequence>MPCRLDGPDNRHLHAIGGLVPPGKGYWHRAPHVGARFGFLRPAATVKASTIDAFRTWRAR</sequence>
<proteinExistence type="predicted"/>
<dbReference type="AlphaFoldDB" id="A0A370KNR7"/>
<organism evidence="1 2">
    <name type="scientific">Rhizobium grahamii</name>
    <dbReference type="NCBI Taxonomy" id="1120045"/>
    <lineage>
        <taxon>Bacteria</taxon>
        <taxon>Pseudomonadati</taxon>
        <taxon>Pseudomonadota</taxon>
        <taxon>Alphaproteobacteria</taxon>
        <taxon>Hyphomicrobiales</taxon>
        <taxon>Rhizobiaceae</taxon>
        <taxon>Rhizobium/Agrobacterium group</taxon>
        <taxon>Rhizobium</taxon>
    </lineage>
</organism>